<evidence type="ECO:0000313" key="2">
    <source>
        <dbReference type="Proteomes" id="UP000308600"/>
    </source>
</evidence>
<reference evidence="1 2" key="1">
    <citation type="journal article" date="2019" name="Nat. Ecol. Evol.">
        <title>Megaphylogeny resolves global patterns of mushroom evolution.</title>
        <authorList>
            <person name="Varga T."/>
            <person name="Krizsan K."/>
            <person name="Foldi C."/>
            <person name="Dima B."/>
            <person name="Sanchez-Garcia M."/>
            <person name="Sanchez-Ramirez S."/>
            <person name="Szollosi G.J."/>
            <person name="Szarkandi J.G."/>
            <person name="Papp V."/>
            <person name="Albert L."/>
            <person name="Andreopoulos W."/>
            <person name="Angelini C."/>
            <person name="Antonin V."/>
            <person name="Barry K.W."/>
            <person name="Bougher N.L."/>
            <person name="Buchanan P."/>
            <person name="Buyck B."/>
            <person name="Bense V."/>
            <person name="Catcheside P."/>
            <person name="Chovatia M."/>
            <person name="Cooper J."/>
            <person name="Damon W."/>
            <person name="Desjardin D."/>
            <person name="Finy P."/>
            <person name="Geml J."/>
            <person name="Haridas S."/>
            <person name="Hughes K."/>
            <person name="Justo A."/>
            <person name="Karasinski D."/>
            <person name="Kautmanova I."/>
            <person name="Kiss B."/>
            <person name="Kocsube S."/>
            <person name="Kotiranta H."/>
            <person name="LaButti K.M."/>
            <person name="Lechner B.E."/>
            <person name="Liimatainen K."/>
            <person name="Lipzen A."/>
            <person name="Lukacs Z."/>
            <person name="Mihaltcheva S."/>
            <person name="Morgado L.N."/>
            <person name="Niskanen T."/>
            <person name="Noordeloos M.E."/>
            <person name="Ohm R.A."/>
            <person name="Ortiz-Santana B."/>
            <person name="Ovrebo C."/>
            <person name="Racz N."/>
            <person name="Riley R."/>
            <person name="Savchenko A."/>
            <person name="Shiryaev A."/>
            <person name="Soop K."/>
            <person name="Spirin V."/>
            <person name="Szebenyi C."/>
            <person name="Tomsovsky M."/>
            <person name="Tulloss R.E."/>
            <person name="Uehling J."/>
            <person name="Grigoriev I.V."/>
            <person name="Vagvolgyi C."/>
            <person name="Papp T."/>
            <person name="Martin F.M."/>
            <person name="Miettinen O."/>
            <person name="Hibbett D.S."/>
            <person name="Nagy L.G."/>
        </authorList>
    </citation>
    <scope>NUCLEOTIDE SEQUENCE [LARGE SCALE GENOMIC DNA]</scope>
    <source>
        <strain evidence="1 2">NL-1719</strain>
    </source>
</reference>
<protein>
    <submittedName>
        <fullName evidence="1">Uncharacterized protein</fullName>
    </submittedName>
</protein>
<keyword evidence="2" id="KW-1185">Reference proteome</keyword>
<organism evidence="1 2">
    <name type="scientific">Pluteus cervinus</name>
    <dbReference type="NCBI Taxonomy" id="181527"/>
    <lineage>
        <taxon>Eukaryota</taxon>
        <taxon>Fungi</taxon>
        <taxon>Dikarya</taxon>
        <taxon>Basidiomycota</taxon>
        <taxon>Agaricomycotina</taxon>
        <taxon>Agaricomycetes</taxon>
        <taxon>Agaricomycetidae</taxon>
        <taxon>Agaricales</taxon>
        <taxon>Pluteineae</taxon>
        <taxon>Pluteaceae</taxon>
        <taxon>Pluteus</taxon>
    </lineage>
</organism>
<dbReference type="EMBL" id="ML208491">
    <property type="protein sequence ID" value="TFK64040.1"/>
    <property type="molecule type" value="Genomic_DNA"/>
</dbReference>
<accession>A0ACD3AF37</accession>
<sequence>MPYQERQNRHDKEEPDIQISSQLPLADGLAHMVDLLDDIDYQPTLPKFKLANRKINDVLGITSRCIVVSSTSSDGNQVAIKGVQDHRGTASPDTLEKEIMVLEKAKGGINLPQLTGYTANFLEFSFTPVGEGLSPLKVNAMPGSLPSIMDGICDGLNFIHSQDIIHRDIRWDNIILVDKNRPVIIDFNSATTANVPVHFSGGYICCPPEVLELGSATLEYTPIPAHDWKAYVLLLHSAIFPRLYKNFVVCWVLNKDSEESKALRQLWTSLGASTIWKRGLEAAEAANIDDELRLWVRDFLTIFPDAEQRLQNLFASVRVRPEEVVSTG</sequence>
<evidence type="ECO:0000313" key="1">
    <source>
        <dbReference type="EMBL" id="TFK64040.1"/>
    </source>
</evidence>
<gene>
    <name evidence="1" type="ORF">BDN72DRAFT_287559</name>
</gene>
<proteinExistence type="predicted"/>
<dbReference type="Proteomes" id="UP000308600">
    <property type="component" value="Unassembled WGS sequence"/>
</dbReference>
<name>A0ACD3AF37_9AGAR</name>